<dbReference type="SMART" id="SM00955">
    <property type="entry name" value="RNB"/>
    <property type="match status" value="1"/>
</dbReference>
<evidence type="ECO:0000256" key="1">
    <source>
        <dbReference type="SAM" id="MobiDB-lite"/>
    </source>
</evidence>
<sequence>MRRYLQSTVSRHVQAERIASGSILSVQSRRSSSSSSTFHVHSDNSTSSNATADKGKAPEHVDTSDPSSSTSYGLQRGTRTSFQNKKWGKYAPLSSNAAVRHRNPNPETVHEPSPKTPERAFELGDGELPNEDFAAPELAKKKARTHPARRNTSAPSSSSGVTLEQLDELMRKDGQPSSMPSLDGNVEPLRSTLQQQKARLLSKENQEWAAAEQERESLAVESEEDQGDLSFSPGTFVEVRKNEVVRQGIVLHEFVVGRQWRVLTLGSTGETFAHVRSDVHFSIPNYISSDLAERCGQNLIHENPGQLEARVAALKKLQVVITEAEKASYGAKNVERQRHFNIYNHCKSPDPNKWGKVSVADITKLIYTEPTALHYFGMHKYFMRLPVRYVSSPDYYKTQTFYVRPENDVNEIQSVKDWITKYRMSRDKIGPYSAFLSKAKDILKSSSRPFQGGDQDTGPITQQPAPYSFDETDKVFIGFLLRSMRPHVTNQSDPYTIGRIEILKDLLKHEEGVEYTDATVHEVLIRLGVLPAWKDLTELQADVNGGYSFEMAPFLKEKGDNIVKRGVKSTATAGTVLGPEDFHPRDPLESVRRDFGNMPVYVIDDLSAEELDDGISIEKITGEPENRWIHVHIADPASVIHPGHVLARTAKEQGASFYLLQRSYPLFPKSLMHHPVYGMSLGDGIKHGRPDKCLTFSAKIDGQGNVLDYKIAAGLLRNVKKLSYASVDKSLGITIENPDAPFGHSYEVPLGSAPEPADVETLRDIYRVAKLLERKRFENGCLQPHTPSVEMKTSSIPQDVHSVSVSGSKYSGFPQLSYFVSHAERWDVGAHTLVAEMMKLACSVCSMIARDNNLPIIRRGIEPYVFVSDEARQSVFDSRTPQGYIHMLPNLHKFMLVPPSINSTAVMGHTTLGVSEDVGYSRVTSPLRRFQDLVCHWQLHHLLLGSNTSPPWSFTEMETLIRETTIRDRVATGIHRQDTRFFALMFLKRWLADSKLGLERPFAEPLEDMEAYLRSDVRRDRVNGYFGASVFIPKLGINAHLVDLDIQHEGLPVASLVRVKAKRVDLGVQRPALQVTLKDVVNSTP</sequence>
<dbReference type="InterPro" id="IPR050180">
    <property type="entry name" value="RNR_Ribonuclease"/>
</dbReference>
<dbReference type="GO" id="GO:0000932">
    <property type="term" value="C:P-body"/>
    <property type="evidence" value="ECO:0007669"/>
    <property type="project" value="TreeGrafter"/>
</dbReference>
<keyword evidence="4" id="KW-1185">Reference proteome</keyword>
<feature type="compositionally biased region" description="Polar residues" evidence="1">
    <location>
        <begin position="150"/>
        <end position="162"/>
    </location>
</feature>
<organism evidence="3 4">
    <name type="scientific">Panaeolus cyanescens</name>
    <dbReference type="NCBI Taxonomy" id="181874"/>
    <lineage>
        <taxon>Eukaryota</taxon>
        <taxon>Fungi</taxon>
        <taxon>Dikarya</taxon>
        <taxon>Basidiomycota</taxon>
        <taxon>Agaricomycotina</taxon>
        <taxon>Agaricomycetes</taxon>
        <taxon>Agaricomycetidae</taxon>
        <taxon>Agaricales</taxon>
        <taxon>Agaricineae</taxon>
        <taxon>Galeropsidaceae</taxon>
        <taxon>Panaeolus</taxon>
    </lineage>
</organism>
<comment type="caution">
    <text evidence="3">The sequence shown here is derived from an EMBL/GenBank/DDBJ whole genome shotgun (WGS) entry which is preliminary data.</text>
</comment>
<dbReference type="GO" id="GO:0003723">
    <property type="term" value="F:RNA binding"/>
    <property type="evidence" value="ECO:0007669"/>
    <property type="project" value="InterPro"/>
</dbReference>
<protein>
    <recommendedName>
        <fullName evidence="2">RNB domain-containing protein</fullName>
    </recommendedName>
</protein>
<name>A0A409YHV4_9AGAR</name>
<dbReference type="Proteomes" id="UP000284842">
    <property type="component" value="Unassembled WGS sequence"/>
</dbReference>
<feature type="compositionally biased region" description="Low complexity" evidence="1">
    <location>
        <begin position="25"/>
        <end position="45"/>
    </location>
</feature>
<feature type="compositionally biased region" description="Basic and acidic residues" evidence="1">
    <location>
        <begin position="201"/>
        <end position="218"/>
    </location>
</feature>
<dbReference type="OrthoDB" id="2285229at2759"/>
<feature type="region of interest" description="Disordered" evidence="1">
    <location>
        <begin position="25"/>
        <end position="162"/>
    </location>
</feature>
<dbReference type="PANTHER" id="PTHR23355:SF65">
    <property type="entry name" value="EXORIBONUCLEASE CYT-4, PUTATIVE (AFU_ORTHOLOGUE AFUA_7G01550)-RELATED"/>
    <property type="match status" value="1"/>
</dbReference>
<dbReference type="PANTHER" id="PTHR23355">
    <property type="entry name" value="RIBONUCLEASE"/>
    <property type="match status" value="1"/>
</dbReference>
<dbReference type="Pfam" id="PF00773">
    <property type="entry name" value="RNB"/>
    <property type="match status" value="1"/>
</dbReference>
<dbReference type="SUPFAM" id="SSF50249">
    <property type="entry name" value="Nucleic acid-binding proteins"/>
    <property type="match status" value="1"/>
</dbReference>
<feature type="domain" description="RNB" evidence="2">
    <location>
        <begin position="592"/>
        <end position="945"/>
    </location>
</feature>
<evidence type="ECO:0000259" key="2">
    <source>
        <dbReference type="SMART" id="SM00955"/>
    </source>
</evidence>
<dbReference type="GO" id="GO:0006402">
    <property type="term" value="P:mRNA catabolic process"/>
    <property type="evidence" value="ECO:0007669"/>
    <property type="project" value="TreeGrafter"/>
</dbReference>
<dbReference type="EMBL" id="NHTK01001158">
    <property type="protein sequence ID" value="PPR02601.1"/>
    <property type="molecule type" value="Genomic_DNA"/>
</dbReference>
<dbReference type="InParanoid" id="A0A409YHV4"/>
<dbReference type="STRING" id="181874.A0A409YHV4"/>
<feature type="compositionally biased region" description="Polar residues" evidence="1">
    <location>
        <begin position="64"/>
        <end position="84"/>
    </location>
</feature>
<feature type="compositionally biased region" description="Basic and acidic residues" evidence="1">
    <location>
        <begin position="108"/>
        <end position="122"/>
    </location>
</feature>
<evidence type="ECO:0000313" key="3">
    <source>
        <dbReference type="EMBL" id="PPR02601.1"/>
    </source>
</evidence>
<reference evidence="3 4" key="1">
    <citation type="journal article" date="2018" name="Evol. Lett.">
        <title>Horizontal gene cluster transfer increased hallucinogenic mushroom diversity.</title>
        <authorList>
            <person name="Reynolds H.T."/>
            <person name="Vijayakumar V."/>
            <person name="Gluck-Thaler E."/>
            <person name="Korotkin H.B."/>
            <person name="Matheny P.B."/>
            <person name="Slot J.C."/>
        </authorList>
    </citation>
    <scope>NUCLEOTIDE SEQUENCE [LARGE SCALE GENOMIC DNA]</scope>
    <source>
        <strain evidence="3 4">2629</strain>
    </source>
</reference>
<dbReference type="GO" id="GO:0000175">
    <property type="term" value="F:3'-5'-RNA exonuclease activity"/>
    <property type="evidence" value="ECO:0007669"/>
    <property type="project" value="TreeGrafter"/>
</dbReference>
<evidence type="ECO:0000313" key="4">
    <source>
        <dbReference type="Proteomes" id="UP000284842"/>
    </source>
</evidence>
<dbReference type="AlphaFoldDB" id="A0A409YHV4"/>
<dbReference type="FunCoup" id="A0A409YHV4">
    <property type="interactions" value="1"/>
</dbReference>
<accession>A0A409YHV4</accession>
<dbReference type="InterPro" id="IPR001900">
    <property type="entry name" value="RNase_II/R"/>
</dbReference>
<proteinExistence type="predicted"/>
<feature type="region of interest" description="Disordered" evidence="1">
    <location>
        <begin position="201"/>
        <end position="229"/>
    </location>
</feature>
<dbReference type="InterPro" id="IPR012340">
    <property type="entry name" value="NA-bd_OB-fold"/>
</dbReference>
<gene>
    <name evidence="3" type="ORF">CVT24_002172</name>
</gene>
<feature type="compositionally biased region" description="Basic and acidic residues" evidence="1">
    <location>
        <begin position="53"/>
        <end position="63"/>
    </location>
</feature>